<feature type="transmembrane region" description="Helical" evidence="6">
    <location>
        <begin position="365"/>
        <end position="386"/>
    </location>
</feature>
<evidence type="ECO:0000313" key="7">
    <source>
        <dbReference type="EMBL" id="KIW84904.1"/>
    </source>
</evidence>
<evidence type="ECO:0000256" key="3">
    <source>
        <dbReference type="ARBA" id="ARBA00022989"/>
    </source>
</evidence>
<accession>A0A0D2HK85</accession>
<dbReference type="InterPro" id="IPR036259">
    <property type="entry name" value="MFS_trans_sf"/>
</dbReference>
<dbReference type="HOGENOM" id="CLU_008455_13_8_1"/>
<feature type="compositionally biased region" description="Basic and acidic residues" evidence="5">
    <location>
        <begin position="12"/>
        <end position="21"/>
    </location>
</feature>
<feature type="compositionally biased region" description="Polar residues" evidence="5">
    <location>
        <begin position="22"/>
        <end position="34"/>
    </location>
</feature>
<evidence type="ECO:0008006" key="9">
    <source>
        <dbReference type="Google" id="ProtNLM"/>
    </source>
</evidence>
<evidence type="ECO:0000256" key="1">
    <source>
        <dbReference type="ARBA" id="ARBA00004141"/>
    </source>
</evidence>
<keyword evidence="3 6" id="KW-1133">Transmembrane helix</keyword>
<dbReference type="GO" id="GO:0005886">
    <property type="term" value="C:plasma membrane"/>
    <property type="evidence" value="ECO:0007669"/>
    <property type="project" value="TreeGrafter"/>
</dbReference>
<feature type="region of interest" description="Disordered" evidence="5">
    <location>
        <begin position="1"/>
        <end position="52"/>
    </location>
</feature>
<feature type="transmembrane region" description="Helical" evidence="6">
    <location>
        <begin position="185"/>
        <end position="208"/>
    </location>
</feature>
<evidence type="ECO:0000256" key="4">
    <source>
        <dbReference type="ARBA" id="ARBA00023136"/>
    </source>
</evidence>
<dbReference type="GO" id="GO:0022857">
    <property type="term" value="F:transmembrane transporter activity"/>
    <property type="evidence" value="ECO:0007669"/>
    <property type="project" value="InterPro"/>
</dbReference>
<evidence type="ECO:0000256" key="2">
    <source>
        <dbReference type="ARBA" id="ARBA00022692"/>
    </source>
</evidence>
<dbReference type="AlphaFoldDB" id="A0A0D2HK85"/>
<organism evidence="7 8">
    <name type="scientific">Fonsecaea pedrosoi CBS 271.37</name>
    <dbReference type="NCBI Taxonomy" id="1442368"/>
    <lineage>
        <taxon>Eukaryota</taxon>
        <taxon>Fungi</taxon>
        <taxon>Dikarya</taxon>
        <taxon>Ascomycota</taxon>
        <taxon>Pezizomycotina</taxon>
        <taxon>Eurotiomycetes</taxon>
        <taxon>Chaetothyriomycetidae</taxon>
        <taxon>Chaetothyriales</taxon>
        <taxon>Herpotrichiellaceae</taxon>
        <taxon>Fonsecaea</taxon>
    </lineage>
</organism>
<proteinExistence type="predicted"/>
<feature type="transmembrane region" description="Helical" evidence="6">
    <location>
        <begin position="427"/>
        <end position="448"/>
    </location>
</feature>
<dbReference type="OrthoDB" id="2533084at2759"/>
<keyword evidence="8" id="KW-1185">Reference proteome</keyword>
<dbReference type="InterPro" id="IPR011701">
    <property type="entry name" value="MFS"/>
</dbReference>
<comment type="subcellular location">
    <subcellularLocation>
        <location evidence="1">Membrane</location>
        <topology evidence="1">Multi-pass membrane protein</topology>
    </subcellularLocation>
</comment>
<name>A0A0D2HK85_9EURO</name>
<dbReference type="Pfam" id="PF07690">
    <property type="entry name" value="MFS_1"/>
    <property type="match status" value="1"/>
</dbReference>
<feature type="transmembrane region" description="Helical" evidence="6">
    <location>
        <begin position="398"/>
        <end position="420"/>
    </location>
</feature>
<keyword evidence="2 6" id="KW-0812">Transmembrane</keyword>
<feature type="transmembrane region" description="Helical" evidence="6">
    <location>
        <begin position="127"/>
        <end position="147"/>
    </location>
</feature>
<feature type="transmembrane region" description="Helical" evidence="6">
    <location>
        <begin position="325"/>
        <end position="345"/>
    </location>
</feature>
<evidence type="ECO:0000256" key="5">
    <source>
        <dbReference type="SAM" id="MobiDB-lite"/>
    </source>
</evidence>
<dbReference type="PANTHER" id="PTHR23502:SF159">
    <property type="entry name" value="TRANSPORTER, PUTATIVE (AFU_ORTHOLOGUE AFUA_4G14230)-RELATED"/>
    <property type="match status" value="1"/>
</dbReference>
<dbReference type="SUPFAM" id="SSF103473">
    <property type="entry name" value="MFS general substrate transporter"/>
    <property type="match status" value="1"/>
</dbReference>
<feature type="transmembrane region" description="Helical" evidence="6">
    <location>
        <begin position="101"/>
        <end position="120"/>
    </location>
</feature>
<dbReference type="EMBL" id="KN846969">
    <property type="protein sequence ID" value="KIW84904.1"/>
    <property type="molecule type" value="Genomic_DNA"/>
</dbReference>
<dbReference type="RefSeq" id="XP_013288712.1">
    <property type="nucleotide sequence ID" value="XM_013433258.1"/>
</dbReference>
<dbReference type="Gene3D" id="1.20.1720.10">
    <property type="entry name" value="Multidrug resistance protein D"/>
    <property type="match status" value="1"/>
</dbReference>
<dbReference type="PANTHER" id="PTHR23502">
    <property type="entry name" value="MAJOR FACILITATOR SUPERFAMILY"/>
    <property type="match status" value="1"/>
</dbReference>
<feature type="transmembrane region" description="Helical" evidence="6">
    <location>
        <begin position="60"/>
        <end position="81"/>
    </location>
</feature>
<feature type="transmembrane region" description="Helical" evidence="6">
    <location>
        <begin position="278"/>
        <end position="300"/>
    </location>
</feature>
<keyword evidence="4 6" id="KW-0472">Membrane</keyword>
<evidence type="ECO:0000313" key="8">
    <source>
        <dbReference type="Proteomes" id="UP000053029"/>
    </source>
</evidence>
<sequence length="503" mass="54319">MSAPSSSSGAGEKPETSKDAQAESTVVALSNSDDGPSVLDGLGSDDSQSPQNWSPWRKRLLFLALMSSSILADGGMTWGATLVAPQAIEWHTSITHSATSLNYGILLQGFGGIFAVPFIDAYGRLPVWLYPQIVTLFVVLGCVYAQSWSVFTALRALQGLFGTVPQVIGLPIIHDMYPPHEWPRYINIWGTTFLVGPFLFPAIAGYILEGTGSWRDCFKVLTGFYGFSTLMILAFGYETYYNKSSTGARQTSRIKSFFGIGNTNLPKARTLSESTVNIIKLTFTLPILLVGLSTMINFTWPIGITTTVDAFVRAPPYLFDNVADASIRFAGVIGALLGFCFGYFFNEWIYEGSGGKRKAHWRSEYRLHGVWFPIGSMVCGLLTYGLTLNYGKSWVGLAFGWVMVNIGLVGTMVAITAFALEKYPTHSAVVSAIINMWRTCGGFAVGYFQPSWIAKDGVAAVFATQAAVVAVCAVILIGATIWLGRRAAAASNKSAADVVAGQA</sequence>
<dbReference type="Proteomes" id="UP000053029">
    <property type="component" value="Unassembled WGS sequence"/>
</dbReference>
<dbReference type="GeneID" id="25299782"/>
<evidence type="ECO:0000256" key="6">
    <source>
        <dbReference type="SAM" id="Phobius"/>
    </source>
</evidence>
<feature type="transmembrane region" description="Helical" evidence="6">
    <location>
        <begin position="220"/>
        <end position="240"/>
    </location>
</feature>
<reference evidence="7 8" key="1">
    <citation type="submission" date="2015-01" db="EMBL/GenBank/DDBJ databases">
        <title>The Genome Sequence of Fonsecaea pedrosoi CBS 271.37.</title>
        <authorList>
            <consortium name="The Broad Institute Genomics Platform"/>
            <person name="Cuomo C."/>
            <person name="de Hoog S."/>
            <person name="Gorbushina A."/>
            <person name="Stielow B."/>
            <person name="Teixiera M."/>
            <person name="Abouelleil A."/>
            <person name="Chapman S.B."/>
            <person name="Priest M."/>
            <person name="Young S.K."/>
            <person name="Wortman J."/>
            <person name="Nusbaum C."/>
            <person name="Birren B."/>
        </authorList>
    </citation>
    <scope>NUCLEOTIDE SEQUENCE [LARGE SCALE GENOMIC DNA]</scope>
    <source>
        <strain evidence="7 8">CBS 271.37</strain>
    </source>
</reference>
<protein>
    <recommendedName>
        <fullName evidence="9">Major facilitator superfamily (MFS) profile domain-containing protein</fullName>
    </recommendedName>
</protein>
<dbReference type="VEuPathDB" id="FungiDB:Z517_00292"/>
<feature type="transmembrane region" description="Helical" evidence="6">
    <location>
        <begin position="460"/>
        <end position="483"/>
    </location>
</feature>
<gene>
    <name evidence="7" type="ORF">Z517_00292</name>
</gene>